<keyword evidence="6" id="KW-1185">Reference proteome</keyword>
<evidence type="ECO:0000313" key="5">
    <source>
        <dbReference type="EMBL" id="OBZ76039.1"/>
    </source>
</evidence>
<dbReference type="Proteomes" id="UP000092993">
    <property type="component" value="Unassembled WGS sequence"/>
</dbReference>
<organism evidence="5 6">
    <name type="scientific">Grifola frondosa</name>
    <name type="common">Maitake</name>
    <name type="synonym">Polyporus frondosus</name>
    <dbReference type="NCBI Taxonomy" id="5627"/>
    <lineage>
        <taxon>Eukaryota</taxon>
        <taxon>Fungi</taxon>
        <taxon>Dikarya</taxon>
        <taxon>Basidiomycota</taxon>
        <taxon>Agaricomycotina</taxon>
        <taxon>Agaricomycetes</taxon>
        <taxon>Polyporales</taxon>
        <taxon>Grifolaceae</taxon>
        <taxon>Grifola</taxon>
    </lineage>
</organism>
<dbReference type="PANTHER" id="PTHR13375">
    <property type="entry name" value="FMS INTERACTING PROTEIN"/>
    <property type="match status" value="1"/>
</dbReference>
<feature type="region of interest" description="Disordered" evidence="4">
    <location>
        <begin position="228"/>
        <end position="247"/>
    </location>
</feature>
<evidence type="ECO:0000256" key="2">
    <source>
        <dbReference type="ARBA" id="ARBA00008044"/>
    </source>
</evidence>
<dbReference type="PANTHER" id="PTHR13375:SF3">
    <property type="entry name" value="THO COMPLEX SUBUNIT 5 HOMOLOG"/>
    <property type="match status" value="1"/>
</dbReference>
<dbReference type="AlphaFoldDB" id="A0A1C7MHW5"/>
<sequence length="247" mass="26777">MAATHDDSAMNGIHSAVVLPPVPDPVIDSLRGLVDPAFPSNDPTTVHSAPAPSSPASKPSTALPTMPPAPTSRPPPTPATTWTRPTSVSRTSSTRSVTSSARSKSAASSRQSRLSSRCGTLAHTGYACRSIYQDIPYHSLDEFRQLAPAEARTEEVLADEHQLMCNRLSFELSERQRLDLRRRELIKEKEDLLKEGKAKQTTLDAVKAHIDVLMKSATEVQKKVGELIQVTERPQSTRPSTPTPGPS</sequence>
<gene>
    <name evidence="5" type="ORF">A0H81_04055</name>
</gene>
<proteinExistence type="inferred from homology"/>
<feature type="compositionally biased region" description="Low complexity" evidence="4">
    <location>
        <begin position="43"/>
        <end position="64"/>
    </location>
</feature>
<comment type="similarity">
    <text evidence="2">Belongs to the THOC5 family.</text>
</comment>
<dbReference type="OrthoDB" id="20582at2759"/>
<feature type="region of interest" description="Disordered" evidence="4">
    <location>
        <begin position="17"/>
        <end position="116"/>
    </location>
</feature>
<dbReference type="GO" id="GO:0006406">
    <property type="term" value="P:mRNA export from nucleus"/>
    <property type="evidence" value="ECO:0007669"/>
    <property type="project" value="TreeGrafter"/>
</dbReference>
<feature type="compositionally biased region" description="Pro residues" evidence="4">
    <location>
        <begin position="65"/>
        <end position="78"/>
    </location>
</feature>
<evidence type="ECO:0000256" key="3">
    <source>
        <dbReference type="ARBA" id="ARBA00023242"/>
    </source>
</evidence>
<keyword evidence="3" id="KW-0539">Nucleus</keyword>
<name>A0A1C7MHW5_GRIFR</name>
<comment type="subcellular location">
    <subcellularLocation>
        <location evidence="1">Nucleus</location>
    </subcellularLocation>
</comment>
<dbReference type="GO" id="GO:0000445">
    <property type="term" value="C:THO complex part of transcription export complex"/>
    <property type="evidence" value="ECO:0007669"/>
    <property type="project" value="TreeGrafter"/>
</dbReference>
<dbReference type="Pfam" id="PF09766">
    <property type="entry name" value="FmiP_Thoc5"/>
    <property type="match status" value="1"/>
</dbReference>
<evidence type="ECO:0000256" key="4">
    <source>
        <dbReference type="SAM" id="MobiDB-lite"/>
    </source>
</evidence>
<evidence type="ECO:0000313" key="6">
    <source>
        <dbReference type="Proteomes" id="UP000092993"/>
    </source>
</evidence>
<dbReference type="EMBL" id="LUGG01000003">
    <property type="protein sequence ID" value="OBZ76039.1"/>
    <property type="molecule type" value="Genomic_DNA"/>
</dbReference>
<evidence type="ECO:0000256" key="1">
    <source>
        <dbReference type="ARBA" id="ARBA00004123"/>
    </source>
</evidence>
<dbReference type="InterPro" id="IPR019163">
    <property type="entry name" value="THO_Thoc5"/>
</dbReference>
<comment type="caution">
    <text evidence="5">The sequence shown here is derived from an EMBL/GenBank/DDBJ whole genome shotgun (WGS) entry which is preliminary data.</text>
</comment>
<feature type="compositionally biased region" description="Low complexity" evidence="4">
    <location>
        <begin position="79"/>
        <end position="116"/>
    </location>
</feature>
<reference evidence="5 6" key="1">
    <citation type="submission" date="2016-03" db="EMBL/GenBank/DDBJ databases">
        <title>Whole genome sequencing of Grifola frondosa 9006-11.</title>
        <authorList>
            <person name="Min B."/>
            <person name="Park H."/>
            <person name="Kim J.-G."/>
            <person name="Cho H."/>
            <person name="Oh Y.-L."/>
            <person name="Kong W.-S."/>
            <person name="Choi I.-G."/>
        </authorList>
    </citation>
    <scope>NUCLEOTIDE SEQUENCE [LARGE SCALE GENOMIC DNA]</scope>
    <source>
        <strain evidence="5 6">9006-11</strain>
    </source>
</reference>
<dbReference type="STRING" id="5627.A0A1C7MHW5"/>
<accession>A0A1C7MHW5</accession>
<dbReference type="GO" id="GO:0003729">
    <property type="term" value="F:mRNA binding"/>
    <property type="evidence" value="ECO:0007669"/>
    <property type="project" value="TreeGrafter"/>
</dbReference>
<protein>
    <submittedName>
        <fullName evidence="5">Uncharacterized protein</fullName>
    </submittedName>
</protein>